<comment type="similarity">
    <text evidence="3">Belongs to the vesiculovirus nucleocapsid protein family.</text>
</comment>
<proteinExistence type="inferred from homology"/>
<keyword evidence="11" id="KW-0687">Ribonucleoprotein</keyword>
<dbReference type="Gene3D" id="1.10.3570.10">
    <property type="entry name" value="Rhabdovirus nucleocapsid protein like domain"/>
    <property type="match status" value="1"/>
</dbReference>
<keyword evidence="5" id="KW-1139">Helical capsid protein</keyword>
<evidence type="ECO:0000313" key="18">
    <source>
        <dbReference type="EMBL" id="QPL20087.1"/>
    </source>
</evidence>
<evidence type="ECO:0000256" key="11">
    <source>
        <dbReference type="ARBA" id="ARBA00023274"/>
    </source>
</evidence>
<feature type="region of interest" description="Disordered" evidence="15">
    <location>
        <begin position="352"/>
        <end position="373"/>
    </location>
</feature>
<evidence type="ECO:0000313" key="20">
    <source>
        <dbReference type="EMBL" id="QPL20097.1"/>
    </source>
</evidence>
<dbReference type="InterPro" id="IPR000448">
    <property type="entry name" value="Rhabdo_ncapsid"/>
</dbReference>
<dbReference type="GO" id="GO:0019013">
    <property type="term" value="C:viral nucleocapsid"/>
    <property type="evidence" value="ECO:0007669"/>
    <property type="project" value="UniProtKB-KW"/>
</dbReference>
<evidence type="ECO:0000256" key="14">
    <source>
        <dbReference type="ARBA" id="ARBA00050000"/>
    </source>
</evidence>
<dbReference type="InterPro" id="IPR035961">
    <property type="entry name" value="Rhabdovirus_nucleoprotein-like"/>
</dbReference>
<evidence type="ECO:0000256" key="15">
    <source>
        <dbReference type="SAM" id="MobiDB-lite"/>
    </source>
</evidence>
<dbReference type="GO" id="GO:0030430">
    <property type="term" value="C:host cell cytoplasm"/>
    <property type="evidence" value="ECO:0007669"/>
    <property type="project" value="UniProtKB-SubCell"/>
</dbReference>
<evidence type="ECO:0000256" key="3">
    <source>
        <dbReference type="ARBA" id="ARBA00009733"/>
    </source>
</evidence>
<dbReference type="EMBL" id="MT561347">
    <property type="protein sequence ID" value="QPL20097.1"/>
    <property type="molecule type" value="Viral_cRNA"/>
</dbReference>
<dbReference type="SUPFAM" id="SSF140809">
    <property type="entry name" value="Rhabdovirus nucleoprotein-like"/>
    <property type="match status" value="1"/>
</dbReference>
<sequence length="424" mass="48262">MNSRVRDIDSQKVYSVCLPAEEDPVEYPSEYFTRHKTKPVLFVSQKTSLEDLRQYVYQGLRTGEVYISHVVSYLYMVLKEHKETNTEKWLSFEIQIADKDEEVSPFCPLIVKEDESKVPDGKKCPDCTIEDDKWLPAFLLGLYRIGRATIPEYRALLMKNLMIQCKNLSHRAVALVRDTETFYDGWGNNPNFCKEVAAIDMFYHRFKKSDRAVIRFGTIVSRYKDCAALSTFAHLNKVTGMSPLSIVLWLTHPALVKDFETMMKENQEIDKADSYMPYLIDMGLSRKSPYSSVKNSSFHFWGQMTALLARSDRAKNARVPSDIPKSDLTTAAWIFGYAISRTSDLKVRLVQDNSSSDVPTPEHDHLGPEPPSSRDCAEWMAWWVDQGGIPTADMKSFGRGVVSALTDLRAGSVGKYAKAYFEGV</sequence>
<evidence type="ECO:0000313" key="21">
    <source>
        <dbReference type="Proteomes" id="UP001231237"/>
    </source>
</evidence>
<evidence type="ECO:0000256" key="8">
    <source>
        <dbReference type="ARBA" id="ARBA00022884"/>
    </source>
</evidence>
<name>A0A7T0Q9X5_9RHAB</name>
<evidence type="ECO:0000256" key="7">
    <source>
        <dbReference type="ARBA" id="ARBA00022844"/>
    </source>
</evidence>
<feature type="domain" description="Rhabdovirus nucleocapsid" evidence="16">
    <location>
        <begin position="12"/>
        <end position="403"/>
    </location>
</feature>
<gene>
    <name evidence="18" type="primary">N</name>
</gene>
<evidence type="ECO:0000256" key="5">
    <source>
        <dbReference type="ARBA" id="ARBA00022497"/>
    </source>
</evidence>
<evidence type="ECO:0000256" key="13">
    <source>
        <dbReference type="ARBA" id="ARBA00049977"/>
    </source>
</evidence>
<keyword evidence="7" id="KW-0946">Virion</keyword>
<dbReference type="Gene3D" id="1.10.3610.10">
    <property type="entry name" value="Nucleoprotein"/>
    <property type="match status" value="1"/>
</dbReference>
<dbReference type="GO" id="GO:1990904">
    <property type="term" value="C:ribonucleoprotein complex"/>
    <property type="evidence" value="ECO:0007669"/>
    <property type="project" value="UniProtKB-KW"/>
</dbReference>
<evidence type="ECO:0000256" key="2">
    <source>
        <dbReference type="ARBA" id="ARBA00004328"/>
    </source>
</evidence>
<dbReference type="Proteomes" id="UP001231237">
    <property type="component" value="Segment"/>
</dbReference>
<comment type="function">
    <text evidence="13">Encapsidates the genome in a ratio of one N per nine ribonucleotides, protecting it from nucleases. The encapsidated genomic RNA is termed the NC and serves as template for transcription and replication. The nucleocapsid is bullet-shaped with the tip containing 8 turns of a conical spiral before reaching the helical cylindrical trunk. Nucleocapsid assembly is concomitant with replication, therefore viral replication depends on the intracellular concentration of free N, termed N(0). All replicative products are resistant to nucleases.</text>
</comment>
<evidence type="ECO:0000256" key="12">
    <source>
        <dbReference type="ARBA" id="ARBA00033344"/>
    </source>
</evidence>
<dbReference type="InterPro" id="IPR023330">
    <property type="entry name" value="Rhabdovirus_ncapsid_N"/>
</dbReference>
<evidence type="ECO:0000256" key="1">
    <source>
        <dbReference type="ARBA" id="ARBA00004192"/>
    </source>
</evidence>
<comment type="subcellular location">
    <subcellularLocation>
        <location evidence="1">Host cytoplasm</location>
    </subcellularLocation>
    <subcellularLocation>
        <location evidence="2">Virion</location>
    </subcellularLocation>
</comment>
<accession>A0A7T0Q9X5</accession>
<organism evidence="18 21">
    <name type="scientific">American bat vesiculovirus</name>
    <dbReference type="NCBI Taxonomy" id="1972564"/>
    <lineage>
        <taxon>Viruses</taxon>
        <taxon>Riboviria</taxon>
        <taxon>Orthornavirae</taxon>
        <taxon>Negarnaviricota</taxon>
        <taxon>Haploviricotina</taxon>
        <taxon>Monjiviricetes</taxon>
        <taxon>Mononegavirales</taxon>
        <taxon>Rhabdoviridae</taxon>
        <taxon>Alpharhabdovirinae</taxon>
        <taxon>Vesiculovirus</taxon>
        <taxon>Vesiculovirus eptesicus</taxon>
    </lineage>
</organism>
<evidence type="ECO:0000256" key="4">
    <source>
        <dbReference type="ARBA" id="ARBA00014389"/>
    </source>
</evidence>
<keyword evidence="8" id="KW-0694">RNA-binding</keyword>
<comment type="subunit">
    <text evidence="14">Homomultimerizes to form the nucleocapsid. Binds to viral genomic RNA; this interaction contributes to the virion assembly. N in the nucleocapsid interacts (via C-terminus) with the P protein (via C-terminus); this interaction allows to package the L polymerase in the virion and positions the polymerase on the template, since P acts as a bridge between N and L. N(0) interacts with the P protein; this interaction prevents the uncontrolled aggregation of N(0). Interacts with the matrix protein (inner layer); this interaction contributes to the virion assembly. Interacts with the L polymerase.</text>
</comment>
<keyword evidence="9 18" id="KW-0543">Viral nucleoprotein</keyword>
<keyword evidence="10" id="KW-1035">Host cytoplasm</keyword>
<dbReference type="GO" id="GO:0019029">
    <property type="term" value="C:helical viral capsid"/>
    <property type="evidence" value="ECO:0007669"/>
    <property type="project" value="UniProtKB-KW"/>
</dbReference>
<evidence type="ECO:0000256" key="6">
    <source>
        <dbReference type="ARBA" id="ARBA00022561"/>
    </source>
</evidence>
<evidence type="ECO:0000313" key="17">
    <source>
        <dbReference type="EMBL" id="QPL20082.1"/>
    </source>
</evidence>
<dbReference type="EMBL" id="MT561346">
    <property type="protein sequence ID" value="QPL20092.1"/>
    <property type="molecule type" value="Viral_cRNA"/>
</dbReference>
<evidence type="ECO:0000259" key="16">
    <source>
        <dbReference type="Pfam" id="PF00945"/>
    </source>
</evidence>
<reference evidence="18" key="1">
    <citation type="journal article" date="2021" name="Viruses">
        <title>Novel and diverse non-rabies rhabdoviruses identified in bats with human exposure, South Dakota, USA.</title>
        <authorList>
            <person name="Hause B."/>
        </authorList>
    </citation>
    <scope>NUCLEOTIDE SEQUENCE</scope>
    <source>
        <strain evidence="17">20-0654</strain>
        <strain evidence="18">20-7011</strain>
        <strain evidence="19">20-7177</strain>
        <strain evidence="20">20-8862</strain>
    </source>
</reference>
<evidence type="ECO:0000256" key="9">
    <source>
        <dbReference type="ARBA" id="ARBA00023086"/>
    </source>
</evidence>
<keyword evidence="6" id="KW-0167">Capsid protein</keyword>
<evidence type="ECO:0000256" key="10">
    <source>
        <dbReference type="ARBA" id="ARBA00023200"/>
    </source>
</evidence>
<protein>
    <recommendedName>
        <fullName evidence="4">Nucleoprotein</fullName>
    </recommendedName>
    <alternativeName>
        <fullName evidence="12">Nucleocapsid protein</fullName>
    </alternativeName>
</protein>
<evidence type="ECO:0000313" key="19">
    <source>
        <dbReference type="EMBL" id="QPL20092.1"/>
    </source>
</evidence>
<dbReference type="InterPro" id="IPR023331">
    <property type="entry name" value="Rhabdovirus_ncapsid_C"/>
</dbReference>
<dbReference type="GO" id="GO:0003723">
    <property type="term" value="F:RNA binding"/>
    <property type="evidence" value="ECO:0007669"/>
    <property type="project" value="UniProtKB-KW"/>
</dbReference>
<dbReference type="EMBL" id="MT561344">
    <property type="protein sequence ID" value="QPL20082.1"/>
    <property type="molecule type" value="Viral_cRNA"/>
</dbReference>
<dbReference type="EMBL" id="MT561345">
    <property type="protein sequence ID" value="QPL20087.1"/>
    <property type="molecule type" value="Viral_cRNA"/>
</dbReference>
<dbReference type="Pfam" id="PF00945">
    <property type="entry name" value="Rhabdo_ncap"/>
    <property type="match status" value="1"/>
</dbReference>